<dbReference type="Pfam" id="PF18759">
    <property type="entry name" value="Plavaka"/>
    <property type="match status" value="2"/>
</dbReference>
<sequence length="944" mass="109594">MTNHRRTCEANQQALKQQAHGNLNYRLNRRDPMAGPQGQDRIHLSMEYPDTVPEAGPIDYDNDDEGPTFDTDPPETPNHPTLGTNLDDIMIEFHPASERPTEQKALEELKVAEDLTLPYDSIPWRPFLSRFDYEVADFALRCDMNREKTQKLFRLLEEARNGAKVNMATCDQLQSLWDAAADRTTRFQTTQNSVPLREEIRTFDAYYRPIMNWLREVVQNEHLAPHMQWDARKQYRFDGQRWERFIDEPWTADSWWDAQTKINFERPPPSPTNSEKENGNGNENENEPQTEPGAKPLALILYADKNKLSSFGSAKGYPVMATIGNLPADIRNSTGVGGGRIVGWQPVESKHSSKKFFVDFKFIVWHVAFAKIIESVIVMSEPGIRWKCGDGVTRLIYFILLALSADYEEQCIMCLIRALKGLYPCPRCMIEKEELSDLSRIWKKRTAADVTEVLNEVDSFDLKKDQEVLLKEHSLRFGQNVFMLLANSDPFQAVSFDNLHFEDSGLWGSHLFKRLKEHFEAIGRKAEGNLDARFNNFPRWRNLHHPDAVTTVTFNNGSKHRDIARVFLFAAQGLFSEEEDPAAYQLLKCVRAYVNIMMYSGLHVQTSTTIAKGRECIRAFNLLLSKYMELDISEKMGPKNWGFIKVHYFNHLFDDIRQKGVLRNFSTQLFEKKHGPLRDIYHLRTNFKNIAPQHQRDVSDIIANEIKAMNEYKQYLESLKKPPEEVEVDEKLGGVHFSLGSKLKPATFREFCSSNQLTEVRFCVDLAGYLSKEIQALGRRLPNERWIQFTPNDQIRPYQYLKVNYESYENWKVTTDHLRCNPDFHKHARYNFIIYKAGTDQPVFAQLKHLFVCEIGEEKYALAYVESYETINIRRRSRSDRDFGLLRIRPVKHEFIWVDSIIRGALAADSVASEDGRIVVDTLDYDMFLRVKKHWPQYTEISLS</sequence>
<name>A0ABR2Z9B0_9AGAR</name>
<feature type="region of interest" description="Disordered" evidence="1">
    <location>
        <begin position="262"/>
        <end position="291"/>
    </location>
</feature>
<evidence type="ECO:0000256" key="1">
    <source>
        <dbReference type="SAM" id="MobiDB-lite"/>
    </source>
</evidence>
<organism evidence="2 3">
    <name type="scientific">Marasmius tenuissimus</name>
    <dbReference type="NCBI Taxonomy" id="585030"/>
    <lineage>
        <taxon>Eukaryota</taxon>
        <taxon>Fungi</taxon>
        <taxon>Dikarya</taxon>
        <taxon>Basidiomycota</taxon>
        <taxon>Agaricomycotina</taxon>
        <taxon>Agaricomycetes</taxon>
        <taxon>Agaricomycetidae</taxon>
        <taxon>Agaricales</taxon>
        <taxon>Marasmiineae</taxon>
        <taxon>Marasmiaceae</taxon>
        <taxon>Marasmius</taxon>
    </lineage>
</organism>
<proteinExistence type="predicted"/>
<accession>A0ABR2Z9B0</accession>
<evidence type="ECO:0000313" key="2">
    <source>
        <dbReference type="EMBL" id="KAL0057494.1"/>
    </source>
</evidence>
<reference evidence="2 3" key="1">
    <citation type="submission" date="2024-05" db="EMBL/GenBank/DDBJ databases">
        <title>A draft genome resource for the thread blight pathogen Marasmius tenuissimus strain MS-2.</title>
        <authorList>
            <person name="Yulfo-Soto G.E."/>
            <person name="Baruah I.K."/>
            <person name="Amoako-Attah I."/>
            <person name="Bukari Y."/>
            <person name="Meinhardt L.W."/>
            <person name="Bailey B.A."/>
            <person name="Cohen S.P."/>
        </authorList>
    </citation>
    <scope>NUCLEOTIDE SEQUENCE [LARGE SCALE GENOMIC DNA]</scope>
    <source>
        <strain evidence="2 3">MS-2</strain>
    </source>
</reference>
<comment type="caution">
    <text evidence="2">The sequence shown here is derived from an EMBL/GenBank/DDBJ whole genome shotgun (WGS) entry which is preliminary data.</text>
</comment>
<evidence type="ECO:0000313" key="3">
    <source>
        <dbReference type="Proteomes" id="UP001437256"/>
    </source>
</evidence>
<gene>
    <name evidence="2" type="ORF">AAF712_015864</name>
</gene>
<feature type="region of interest" description="Disordered" evidence="1">
    <location>
        <begin position="53"/>
        <end position="78"/>
    </location>
</feature>
<dbReference type="Proteomes" id="UP001437256">
    <property type="component" value="Unassembled WGS sequence"/>
</dbReference>
<protein>
    <submittedName>
        <fullName evidence="2">Uncharacterized protein</fullName>
    </submittedName>
</protein>
<dbReference type="EMBL" id="JBBXMP010000515">
    <property type="protein sequence ID" value="KAL0057494.1"/>
    <property type="molecule type" value="Genomic_DNA"/>
</dbReference>
<keyword evidence="3" id="KW-1185">Reference proteome</keyword>
<dbReference type="InterPro" id="IPR041078">
    <property type="entry name" value="Plavaka"/>
</dbReference>